<accession>A0A8X6PV94</accession>
<dbReference type="PANTHER" id="PTHR33678">
    <property type="entry name" value="BLL1576 PROTEIN"/>
    <property type="match status" value="1"/>
</dbReference>
<evidence type="ECO:0000313" key="4">
    <source>
        <dbReference type="Proteomes" id="UP000887013"/>
    </source>
</evidence>
<organism evidence="3 4">
    <name type="scientific">Nephila pilipes</name>
    <name type="common">Giant wood spider</name>
    <name type="synonym">Nephila maculata</name>
    <dbReference type="NCBI Taxonomy" id="299642"/>
    <lineage>
        <taxon>Eukaryota</taxon>
        <taxon>Metazoa</taxon>
        <taxon>Ecdysozoa</taxon>
        <taxon>Arthropoda</taxon>
        <taxon>Chelicerata</taxon>
        <taxon>Arachnida</taxon>
        <taxon>Araneae</taxon>
        <taxon>Araneomorphae</taxon>
        <taxon>Entelegynae</taxon>
        <taxon>Araneoidea</taxon>
        <taxon>Nephilidae</taxon>
        <taxon>Nephila</taxon>
    </lineage>
</organism>
<dbReference type="OrthoDB" id="8042425at2759"/>
<feature type="domain" description="Transposase IS66 central" evidence="2">
    <location>
        <begin position="134"/>
        <end position="378"/>
    </location>
</feature>
<comment type="caution">
    <text evidence="3">The sequence shown here is derived from an EMBL/GenBank/DDBJ whole genome shotgun (WGS) entry which is preliminary data.</text>
</comment>
<dbReference type="InterPro" id="IPR052344">
    <property type="entry name" value="Transposase-related"/>
</dbReference>
<dbReference type="AlphaFoldDB" id="A0A8X6PV94"/>
<keyword evidence="4" id="KW-1185">Reference proteome</keyword>
<evidence type="ECO:0000259" key="2">
    <source>
        <dbReference type="Pfam" id="PF03050"/>
    </source>
</evidence>
<dbReference type="EMBL" id="BMAW01025244">
    <property type="protein sequence ID" value="GFT91578.1"/>
    <property type="molecule type" value="Genomic_DNA"/>
</dbReference>
<dbReference type="PANTHER" id="PTHR33678:SF2">
    <property type="match status" value="1"/>
</dbReference>
<proteinExistence type="predicted"/>
<evidence type="ECO:0000313" key="3">
    <source>
        <dbReference type="EMBL" id="GFT91578.1"/>
    </source>
</evidence>
<reference evidence="3" key="1">
    <citation type="submission" date="2020-08" db="EMBL/GenBank/DDBJ databases">
        <title>Multicomponent nature underlies the extraordinary mechanical properties of spider dragline silk.</title>
        <authorList>
            <person name="Kono N."/>
            <person name="Nakamura H."/>
            <person name="Mori M."/>
            <person name="Yoshida Y."/>
            <person name="Ohtoshi R."/>
            <person name="Malay A.D."/>
            <person name="Moran D.A.P."/>
            <person name="Tomita M."/>
            <person name="Numata K."/>
            <person name="Arakawa K."/>
        </authorList>
    </citation>
    <scope>NUCLEOTIDE SEQUENCE</scope>
</reference>
<dbReference type="InterPro" id="IPR004291">
    <property type="entry name" value="Transposase_IS66_central"/>
</dbReference>
<evidence type="ECO:0000256" key="1">
    <source>
        <dbReference type="SAM" id="MobiDB-lite"/>
    </source>
</evidence>
<feature type="region of interest" description="Disordered" evidence="1">
    <location>
        <begin position="437"/>
        <end position="459"/>
    </location>
</feature>
<sequence>MSGKNCLNILKQGLSLRVAIIDGTDHPGPSMFIWIYKKLQESRSFRKEQRFLWVSQFCWSLVWLSKICPQEWSSCMASLKFCPQSLEHGRCKRCGKRKSSKLPKEVTPDTFGPRVKSVIAALSGFYKNSKREIANIMKDIFSLNISVGSISNSEARVTLRCKEAYERVEEEVRASKVLHIDETGHYTKGKLGWCWMFTNNQASVIKLADTRAAKFLENSTFSDYKNLVVTDRYGVYNHFSDEKRQICWAHLLRDFERISNSWNKEVKCLGNCLKDATAGLFTLNKHLLKGAIDVPKFISQAKELRRYMWYCLTKISYILEGKISSRVVKGIMKAEPMMWKFLDDPENIPLTNNHAERQIRHYVVYRKNSYFAQSERGNRWNIEPNGDNCYIRNVHYNEFLYAASDGFNYDSNRREIFTWIPEEKVGQGVWKIEDCGSTRKRRNTQKSESKMSSDSNLDKRHHSRLLPIQEVTSSAARPSSWINVFANAVKGVFQLISSPFKPAIGMEHSQPSKAITAQGIDTNGTLFLLDVFIRKITGQKYISTTDQPMPLLEARSYALNITTEFKKVLKRSGVLVNESSFNYFKTYQAIEGKMISGELSKIPTILYSAIEEAYPKNEKFLSTLKGSIEKMLDRQQMIDSSNQEQSIANVDPPSSLNSIAVEPANNKSLKGVTFAGQVG</sequence>
<dbReference type="Pfam" id="PF03050">
    <property type="entry name" value="DDE_Tnp_IS66"/>
    <property type="match status" value="1"/>
</dbReference>
<name>A0A8X6PV94_NEPPI</name>
<dbReference type="NCBIfam" id="NF033517">
    <property type="entry name" value="transpos_IS66"/>
    <property type="match status" value="1"/>
</dbReference>
<protein>
    <submittedName>
        <fullName evidence="3">IS66 family transposase</fullName>
    </submittedName>
</protein>
<gene>
    <name evidence="3" type="primary">COM42_06015</name>
    <name evidence="3" type="ORF">NPIL_261801</name>
</gene>
<dbReference type="Proteomes" id="UP000887013">
    <property type="component" value="Unassembled WGS sequence"/>
</dbReference>